<sequence>MAIPLHFTSFNESNELKLIKRMWQEPIKDLLLLDCPTDPVSQNFNPYEVLEPQKVDLKDRILVDLTPVEEKQPDAKLEMGSFLDTVTKTDYNLVDLYQNIYVTPQHLQKKTTEIDKNSLIDFGNFIDKQKVKKIENNNSTAVRLDKTDIPSFDELNHRTGPSHFASDVSETIEENTIKNNLDATIDALYRSCITKFDTSSPEKTEFSLFNNFKCLTLHNDPIKTKTPNAERVGTSDIKTDYEYMTNETKDHSKDISHQSNLRDCPGVKSDLSHFQLTDSMRRNILDEVKREEIPIKCKCYYAKNILNLNKSMDASFINPFDNDLPVAHSKDLKKPKPLSMLSNNQFTQIKSGPLLQTVVKDQKLYAKQMKLKENNQNLTKGPDIYEKSIILPQIMERLAARKKILDEQRDWKRRLVLDSGESKFNEDIPSVRTEILMADCNKERLANLKIRASFENFIKTGSPK</sequence>
<accession>A0A9P0TQK5</accession>
<gene>
    <name evidence="1" type="ORF">PIBRA_LOCUS9408</name>
</gene>
<protein>
    <submittedName>
        <fullName evidence="1">Uncharacterized protein</fullName>
    </submittedName>
</protein>
<name>A0A9P0TQK5_PIEBR</name>
<proteinExistence type="predicted"/>
<organism evidence="1 2">
    <name type="scientific">Pieris brassicae</name>
    <name type="common">White butterfly</name>
    <name type="synonym">Large white butterfly</name>
    <dbReference type="NCBI Taxonomy" id="7116"/>
    <lineage>
        <taxon>Eukaryota</taxon>
        <taxon>Metazoa</taxon>
        <taxon>Ecdysozoa</taxon>
        <taxon>Arthropoda</taxon>
        <taxon>Hexapoda</taxon>
        <taxon>Insecta</taxon>
        <taxon>Pterygota</taxon>
        <taxon>Neoptera</taxon>
        <taxon>Endopterygota</taxon>
        <taxon>Lepidoptera</taxon>
        <taxon>Glossata</taxon>
        <taxon>Ditrysia</taxon>
        <taxon>Papilionoidea</taxon>
        <taxon>Pieridae</taxon>
        <taxon>Pierinae</taxon>
        <taxon>Pieris</taxon>
    </lineage>
</organism>
<dbReference type="AlphaFoldDB" id="A0A9P0TQK5"/>
<evidence type="ECO:0000313" key="2">
    <source>
        <dbReference type="Proteomes" id="UP001152562"/>
    </source>
</evidence>
<keyword evidence="2" id="KW-1185">Reference proteome</keyword>
<dbReference type="Proteomes" id="UP001152562">
    <property type="component" value="Unassembled WGS sequence"/>
</dbReference>
<dbReference type="EMBL" id="CALOZG010000029">
    <property type="protein sequence ID" value="CAH4033079.1"/>
    <property type="molecule type" value="Genomic_DNA"/>
</dbReference>
<reference evidence="1" key="1">
    <citation type="submission" date="2022-05" db="EMBL/GenBank/DDBJ databases">
        <authorList>
            <person name="Okamura Y."/>
        </authorList>
    </citation>
    <scope>NUCLEOTIDE SEQUENCE</scope>
</reference>
<comment type="caution">
    <text evidence="1">The sequence shown here is derived from an EMBL/GenBank/DDBJ whole genome shotgun (WGS) entry which is preliminary data.</text>
</comment>
<evidence type="ECO:0000313" key="1">
    <source>
        <dbReference type="EMBL" id="CAH4033079.1"/>
    </source>
</evidence>